<comment type="caution">
    <text evidence="8">The sequence shown here is derived from an EMBL/GenBank/DDBJ whole genome shotgun (WGS) entry which is preliminary data.</text>
</comment>
<dbReference type="PANTHER" id="PTHR43280">
    <property type="entry name" value="ARAC-FAMILY TRANSCRIPTIONAL REGULATOR"/>
    <property type="match status" value="1"/>
</dbReference>
<dbReference type="Pfam" id="PF13176">
    <property type="entry name" value="TPR_7"/>
    <property type="match status" value="1"/>
</dbReference>
<dbReference type="PROSITE" id="PS50005">
    <property type="entry name" value="TPR"/>
    <property type="match status" value="2"/>
</dbReference>
<dbReference type="GO" id="GO:0003700">
    <property type="term" value="F:DNA-binding transcription factor activity"/>
    <property type="evidence" value="ECO:0007669"/>
    <property type="project" value="InterPro"/>
</dbReference>
<keyword evidence="6" id="KW-0732">Signal</keyword>
<dbReference type="InterPro" id="IPR009057">
    <property type="entry name" value="Homeodomain-like_sf"/>
</dbReference>
<proteinExistence type="predicted"/>
<accession>A0A015SW76</accession>
<evidence type="ECO:0000256" key="3">
    <source>
        <dbReference type="ARBA" id="ARBA00023163"/>
    </source>
</evidence>
<evidence type="ECO:0000256" key="5">
    <source>
        <dbReference type="SAM" id="Phobius"/>
    </source>
</evidence>
<keyword evidence="5" id="KW-1133">Transmembrane helix</keyword>
<sequence length="605" mass="71221">MRKLLYVILLLLFRLLMFPGAVCAEILSLPDSLITDDNVYKYTFSDFDKAQQIMEQLRKRKSLSMFRMDVVEGDLYFNVGQYYKALKFYKRALDSDSVRNNDKNYMEQVHRMISCYDCLHNENKKSLYVYLLLKRAEQCGDKAMQSVALFNMGKMLYYQGNKEKGYEYLEQAIEMMSKTDYRHKYDNLRYDYNTLLIFQKSDRRNEEALRTLAALEKVVTEETGSETPMEGLSAKEKKAMYAHYAVVLFRLGQAEEAERYYRKFLAASEEYDRDDYLIMPYLFDRKMYDQVIRMNAAREKMYIMRGDTVNYYMTTIKRSLGWAYRDKGDYRTAARYFEQLAVLRDSIKNREQKSAALELAAVYETNEKDLFIQQQAADMQKRNLLLAFTLCIVFLLGVLLWRTIRHNRIIRRKNKAMVGTIEDLLIHKEELYRKKEENLILKEQLEREQNLRMSAGGGSLSTDKDGKAETTVVPEPQAGDGNDIHDRILFDKLEHEIISRQLYLQPDFSREELIKTIYIPKNKFAPLFKQYAGMSFSKYINNLRLEYAAKMLKNYPDYTVDTIAQECGMSTQSLYRLFSGKFGVTPTDFQVGVQHINNKNITEDK</sequence>
<dbReference type="Pfam" id="PF12833">
    <property type="entry name" value="HTH_18"/>
    <property type="match status" value="1"/>
</dbReference>
<dbReference type="PATRIC" id="fig|1339315.3.peg.601"/>
<evidence type="ECO:0000256" key="6">
    <source>
        <dbReference type="SAM" id="SignalP"/>
    </source>
</evidence>
<dbReference type="SMART" id="SM00028">
    <property type="entry name" value="TPR"/>
    <property type="match status" value="3"/>
</dbReference>
<feature type="repeat" description="TPR" evidence="4">
    <location>
        <begin position="66"/>
        <end position="99"/>
    </location>
</feature>
<dbReference type="AlphaFoldDB" id="A0A015SW76"/>
<keyword evidence="5" id="KW-0812">Transmembrane</keyword>
<feature type="domain" description="HTH araC/xylS-type" evidence="7">
    <location>
        <begin position="492"/>
        <end position="592"/>
    </location>
</feature>
<evidence type="ECO:0000256" key="2">
    <source>
        <dbReference type="ARBA" id="ARBA00023125"/>
    </source>
</evidence>
<dbReference type="PROSITE" id="PS01124">
    <property type="entry name" value="HTH_ARAC_FAMILY_2"/>
    <property type="match status" value="1"/>
</dbReference>
<evidence type="ECO:0000313" key="8">
    <source>
        <dbReference type="EMBL" id="EXY76439.1"/>
    </source>
</evidence>
<dbReference type="Proteomes" id="UP000020529">
    <property type="component" value="Unassembled WGS sequence"/>
</dbReference>
<organism evidence="8 9">
    <name type="scientific">Bacteroides fragilis str. 3988T(B)14</name>
    <dbReference type="NCBI Taxonomy" id="1339315"/>
    <lineage>
        <taxon>Bacteria</taxon>
        <taxon>Pseudomonadati</taxon>
        <taxon>Bacteroidota</taxon>
        <taxon>Bacteroidia</taxon>
        <taxon>Bacteroidales</taxon>
        <taxon>Bacteroidaceae</taxon>
        <taxon>Bacteroides</taxon>
    </lineage>
</organism>
<feature type="repeat" description="TPR" evidence="4">
    <location>
        <begin position="146"/>
        <end position="179"/>
    </location>
</feature>
<dbReference type="EMBL" id="JGCY01000158">
    <property type="protein sequence ID" value="EXY76439.1"/>
    <property type="molecule type" value="Genomic_DNA"/>
</dbReference>
<dbReference type="Pfam" id="PF13181">
    <property type="entry name" value="TPR_8"/>
    <property type="match status" value="3"/>
</dbReference>
<name>A0A015SW76_BACFG</name>
<evidence type="ECO:0000256" key="1">
    <source>
        <dbReference type="ARBA" id="ARBA00023015"/>
    </source>
</evidence>
<dbReference type="SUPFAM" id="SSF48452">
    <property type="entry name" value="TPR-like"/>
    <property type="match status" value="1"/>
</dbReference>
<evidence type="ECO:0000256" key="4">
    <source>
        <dbReference type="PROSITE-ProRule" id="PRU00339"/>
    </source>
</evidence>
<dbReference type="RefSeq" id="WP_022348509.1">
    <property type="nucleotide sequence ID" value="NZ_JGCY01000158.1"/>
</dbReference>
<keyword evidence="1" id="KW-0805">Transcription regulation</keyword>
<feature type="signal peptide" evidence="6">
    <location>
        <begin position="1"/>
        <end position="24"/>
    </location>
</feature>
<dbReference type="PANTHER" id="PTHR43280:SF34">
    <property type="entry name" value="ARAC-FAMILY TRANSCRIPTIONAL REGULATOR"/>
    <property type="match status" value="1"/>
</dbReference>
<gene>
    <name evidence="8" type="ORF">M124_4685</name>
</gene>
<dbReference type="GO" id="GO:0043565">
    <property type="term" value="F:sequence-specific DNA binding"/>
    <property type="evidence" value="ECO:0007669"/>
    <property type="project" value="InterPro"/>
</dbReference>
<dbReference type="InterPro" id="IPR018060">
    <property type="entry name" value="HTH_AraC"/>
</dbReference>
<dbReference type="SUPFAM" id="SSF46689">
    <property type="entry name" value="Homeodomain-like"/>
    <property type="match status" value="1"/>
</dbReference>
<dbReference type="SMART" id="SM00342">
    <property type="entry name" value="HTH_ARAC"/>
    <property type="match status" value="1"/>
</dbReference>
<protein>
    <submittedName>
        <fullName evidence="8">Bacterial regulatory helix-turn-helix s, AraC family protein</fullName>
    </submittedName>
</protein>
<evidence type="ECO:0000259" key="7">
    <source>
        <dbReference type="PROSITE" id="PS01124"/>
    </source>
</evidence>
<keyword evidence="3" id="KW-0804">Transcription</keyword>
<dbReference type="InterPro" id="IPR019734">
    <property type="entry name" value="TPR_rpt"/>
</dbReference>
<dbReference type="Gene3D" id="1.25.40.10">
    <property type="entry name" value="Tetratricopeptide repeat domain"/>
    <property type="match status" value="2"/>
</dbReference>
<reference evidence="8 9" key="1">
    <citation type="submission" date="2014-02" db="EMBL/GenBank/DDBJ databases">
        <authorList>
            <person name="Sears C."/>
            <person name="Carroll K."/>
            <person name="Sack B.R."/>
            <person name="Qadri F."/>
            <person name="Myers L.L."/>
            <person name="Chung G.-T."/>
            <person name="Escheverria P."/>
            <person name="Fraser C.M."/>
            <person name="Sadzewicz L."/>
            <person name="Shefchek K.A."/>
            <person name="Tallon L."/>
            <person name="Das S.P."/>
            <person name="Daugherty S."/>
            <person name="Mongodin E.F."/>
        </authorList>
    </citation>
    <scope>NUCLEOTIDE SEQUENCE [LARGE SCALE GENOMIC DNA]</scope>
    <source>
        <strain evidence="9">3988T(B)14</strain>
    </source>
</reference>
<evidence type="ECO:0000313" key="9">
    <source>
        <dbReference type="Proteomes" id="UP000020529"/>
    </source>
</evidence>
<keyword evidence="2" id="KW-0238">DNA-binding</keyword>
<feature type="chain" id="PRO_5001476153" evidence="6">
    <location>
        <begin position="25"/>
        <end position="605"/>
    </location>
</feature>
<dbReference type="Gene3D" id="1.10.10.60">
    <property type="entry name" value="Homeodomain-like"/>
    <property type="match status" value="2"/>
</dbReference>
<feature type="transmembrane region" description="Helical" evidence="5">
    <location>
        <begin position="384"/>
        <end position="404"/>
    </location>
</feature>
<keyword evidence="5" id="KW-0472">Membrane</keyword>
<dbReference type="InterPro" id="IPR011990">
    <property type="entry name" value="TPR-like_helical_dom_sf"/>
</dbReference>
<keyword evidence="4" id="KW-0802">TPR repeat</keyword>